<reference evidence="9 10" key="1">
    <citation type="submission" date="2015-11" db="EMBL/GenBank/DDBJ databases">
        <title>Draft genome of Sulfurovum riftiae 1812E, a member of the Epsilonproteobacteria isolated from the tube of the deep-sea hydrothermal vent tubewom Riftia pachyptila.</title>
        <authorList>
            <person name="Vetriani C."/>
            <person name="Giovannelli D."/>
        </authorList>
    </citation>
    <scope>NUCLEOTIDE SEQUENCE [LARGE SCALE GENOMIC DNA]</scope>
    <source>
        <strain evidence="9 10">1812E</strain>
    </source>
</reference>
<accession>A0A151CJ44</accession>
<evidence type="ECO:0000256" key="5">
    <source>
        <dbReference type="ARBA" id="ARBA00022741"/>
    </source>
</evidence>
<feature type="binding site" evidence="8">
    <location>
        <position position="177"/>
    </location>
    <ligand>
        <name>ATP</name>
        <dbReference type="ChEBI" id="CHEBI:30616"/>
    </ligand>
</feature>
<comment type="catalytic activity">
    <reaction evidence="8">
        <text>L-threonyl-[protein] + ATP = 3-O-(5'-adenylyl)-L-threonyl-[protein] + diphosphate</text>
        <dbReference type="Rhea" id="RHEA:54292"/>
        <dbReference type="Rhea" id="RHEA-COMP:11060"/>
        <dbReference type="Rhea" id="RHEA-COMP:13847"/>
        <dbReference type="ChEBI" id="CHEBI:30013"/>
        <dbReference type="ChEBI" id="CHEBI:30616"/>
        <dbReference type="ChEBI" id="CHEBI:33019"/>
        <dbReference type="ChEBI" id="CHEBI:138113"/>
        <dbReference type="EC" id="2.7.7.108"/>
    </reaction>
</comment>
<comment type="cofactor">
    <cofactor evidence="8">
        <name>Mg(2+)</name>
        <dbReference type="ChEBI" id="CHEBI:18420"/>
    </cofactor>
    <cofactor evidence="8">
        <name>Mn(2+)</name>
        <dbReference type="ChEBI" id="CHEBI:29035"/>
    </cofactor>
</comment>
<feature type="binding site" evidence="8">
    <location>
        <position position="119"/>
    </location>
    <ligand>
        <name>ATP</name>
        <dbReference type="ChEBI" id="CHEBI:30616"/>
    </ligand>
</feature>
<dbReference type="HAMAP" id="MF_00692">
    <property type="entry name" value="SelO"/>
    <property type="match status" value="1"/>
</dbReference>
<feature type="binding site" evidence="8">
    <location>
        <position position="91"/>
    </location>
    <ligand>
        <name>ATP</name>
        <dbReference type="ChEBI" id="CHEBI:30616"/>
    </ligand>
</feature>
<comment type="catalytic activity">
    <reaction evidence="8">
        <text>L-histidyl-[protein] + UTP = N(tele)-(5'-uridylyl)-L-histidyl-[protein] + diphosphate</text>
        <dbReference type="Rhea" id="RHEA:83891"/>
        <dbReference type="Rhea" id="RHEA-COMP:9745"/>
        <dbReference type="Rhea" id="RHEA-COMP:20239"/>
        <dbReference type="ChEBI" id="CHEBI:29979"/>
        <dbReference type="ChEBI" id="CHEBI:33019"/>
        <dbReference type="ChEBI" id="CHEBI:46398"/>
        <dbReference type="ChEBI" id="CHEBI:233474"/>
    </reaction>
</comment>
<feature type="binding site" evidence="8">
    <location>
        <position position="170"/>
    </location>
    <ligand>
        <name>ATP</name>
        <dbReference type="ChEBI" id="CHEBI:30616"/>
    </ligand>
</feature>
<dbReference type="STRING" id="1630136.AS592_10385"/>
<evidence type="ECO:0000256" key="8">
    <source>
        <dbReference type="HAMAP-Rule" id="MF_00692"/>
    </source>
</evidence>
<comment type="caution">
    <text evidence="9">The sequence shown here is derived from an EMBL/GenBank/DDBJ whole genome shotgun (WGS) entry which is preliminary data.</text>
</comment>
<dbReference type="OrthoDB" id="9776281at2"/>
<feature type="binding site" evidence="8">
    <location>
        <position position="107"/>
    </location>
    <ligand>
        <name>ATP</name>
        <dbReference type="ChEBI" id="CHEBI:30616"/>
    </ligand>
</feature>
<dbReference type="Pfam" id="PF02696">
    <property type="entry name" value="SelO"/>
    <property type="match status" value="1"/>
</dbReference>
<dbReference type="AlphaFoldDB" id="A0A151CJ44"/>
<dbReference type="GO" id="GO:0030145">
    <property type="term" value="F:manganese ion binding"/>
    <property type="evidence" value="ECO:0007669"/>
    <property type="project" value="UniProtKB-UniRule"/>
</dbReference>
<feature type="binding site" evidence="8">
    <location>
        <position position="120"/>
    </location>
    <ligand>
        <name>ATP</name>
        <dbReference type="ChEBI" id="CHEBI:30616"/>
    </ligand>
</feature>
<dbReference type="EMBL" id="LNKT01000001">
    <property type="protein sequence ID" value="KYJ87507.1"/>
    <property type="molecule type" value="Genomic_DNA"/>
</dbReference>
<keyword evidence="5 8" id="KW-0547">Nucleotide-binding</keyword>
<keyword evidence="10" id="KW-1185">Reference proteome</keyword>
<keyword evidence="8" id="KW-0464">Manganese</keyword>
<dbReference type="RefSeq" id="WP_067328402.1">
    <property type="nucleotide sequence ID" value="NZ_LNKT01000001.1"/>
</dbReference>
<name>A0A151CJ44_9BACT</name>
<dbReference type="PANTHER" id="PTHR32057">
    <property type="entry name" value="PROTEIN ADENYLYLTRANSFERASE SELO, MITOCHONDRIAL"/>
    <property type="match status" value="1"/>
</dbReference>
<keyword evidence="3 8" id="KW-0548">Nucleotidyltransferase</keyword>
<dbReference type="Proteomes" id="UP000075359">
    <property type="component" value="Unassembled WGS sequence"/>
</dbReference>
<keyword evidence="4 8" id="KW-0479">Metal-binding</keyword>
<feature type="active site" description="Proton acceptor" evidence="8">
    <location>
        <position position="246"/>
    </location>
</feature>
<dbReference type="PANTHER" id="PTHR32057:SF14">
    <property type="entry name" value="PROTEIN ADENYLYLTRANSFERASE SELO, MITOCHONDRIAL"/>
    <property type="match status" value="1"/>
</dbReference>
<sequence length="478" mass="54924">MKLNEIKFTNPYLKLPAECHDRVDPTPLKRVFLIHANESVAEMLGIDKEELYTEEFIDFVNGAYRPEGSDTFAMCYAGHQFGFFVDRLGDGRAINIGTINGQHLQLKGAGLTKYSRSGDGRAVLRSSIREYLMSEAMHGLGIETTRALAIIGSGQQVIREDWENGAIVLRVSPSWVRFGTFEYFAHKKKFKELEALADYAIEESYPHLVGEENAYAHFFTEVMGKTARLMAEWQTVGFNHGVMNTDNMSIAGLTIDYGPYAFLDEYDAAYVCNHTDHHGRYSFGNQPTIGEWNLRALMAALSPLIRMEQMEKSMAHYWRIYRDRYLYLMTKKLGFDEVQEGDLDLVKHLLGTLQGLSVDYTLFFRTLSRYSGDRAAILKLGLYHQPMIDWLDDYDKRLEKNTSTREQRAEKMLKTNPKYVLKNYMFQEAIDAAHKHDFTVVDQLFRIAQDPYAEHPEFERWAGPTPSEFKNTKLSCSS</sequence>
<dbReference type="GO" id="GO:0000287">
    <property type="term" value="F:magnesium ion binding"/>
    <property type="evidence" value="ECO:0007669"/>
    <property type="project" value="UniProtKB-UniRule"/>
</dbReference>
<evidence type="ECO:0000256" key="2">
    <source>
        <dbReference type="ARBA" id="ARBA00022679"/>
    </source>
</evidence>
<comment type="catalytic activity">
    <reaction evidence="8">
        <text>L-seryl-[protein] + ATP = 3-O-(5'-adenylyl)-L-seryl-[protein] + diphosphate</text>
        <dbReference type="Rhea" id="RHEA:58120"/>
        <dbReference type="Rhea" id="RHEA-COMP:9863"/>
        <dbReference type="Rhea" id="RHEA-COMP:15073"/>
        <dbReference type="ChEBI" id="CHEBI:29999"/>
        <dbReference type="ChEBI" id="CHEBI:30616"/>
        <dbReference type="ChEBI" id="CHEBI:33019"/>
        <dbReference type="ChEBI" id="CHEBI:142516"/>
        <dbReference type="EC" id="2.7.7.108"/>
    </reaction>
</comment>
<feature type="binding site" evidence="8">
    <location>
        <position position="89"/>
    </location>
    <ligand>
        <name>ATP</name>
        <dbReference type="ChEBI" id="CHEBI:30616"/>
    </ligand>
</feature>
<evidence type="ECO:0000313" key="10">
    <source>
        <dbReference type="Proteomes" id="UP000075359"/>
    </source>
</evidence>
<comment type="catalytic activity">
    <reaction evidence="8">
        <text>L-tyrosyl-[protein] + UTP = O-(5'-uridylyl)-L-tyrosyl-[protein] + diphosphate</text>
        <dbReference type="Rhea" id="RHEA:83887"/>
        <dbReference type="Rhea" id="RHEA-COMP:10136"/>
        <dbReference type="Rhea" id="RHEA-COMP:20238"/>
        <dbReference type="ChEBI" id="CHEBI:33019"/>
        <dbReference type="ChEBI" id="CHEBI:46398"/>
        <dbReference type="ChEBI" id="CHEBI:46858"/>
        <dbReference type="ChEBI" id="CHEBI:90602"/>
    </reaction>
</comment>
<evidence type="ECO:0000256" key="4">
    <source>
        <dbReference type="ARBA" id="ARBA00022723"/>
    </source>
</evidence>
<comment type="function">
    <text evidence="8">Nucleotidyltransferase involved in the post-translational modification of proteins. It can catalyze the addition of adenosine monophosphate (AMP) or uridine monophosphate (UMP) to a protein, resulting in modifications known as AMPylation and UMPylation.</text>
</comment>
<evidence type="ECO:0000256" key="6">
    <source>
        <dbReference type="ARBA" id="ARBA00022840"/>
    </source>
</evidence>
<evidence type="ECO:0000256" key="1">
    <source>
        <dbReference type="ARBA" id="ARBA00009747"/>
    </source>
</evidence>
<keyword evidence="6 8" id="KW-0067">ATP-binding</keyword>
<dbReference type="NCBIfam" id="NF000658">
    <property type="entry name" value="PRK00029.1"/>
    <property type="match status" value="1"/>
</dbReference>
<dbReference type="EC" id="2.7.7.-" evidence="8"/>
<comment type="catalytic activity">
    <reaction evidence="8">
        <text>L-tyrosyl-[protein] + ATP = O-(5'-adenylyl)-L-tyrosyl-[protein] + diphosphate</text>
        <dbReference type="Rhea" id="RHEA:54288"/>
        <dbReference type="Rhea" id="RHEA-COMP:10136"/>
        <dbReference type="Rhea" id="RHEA-COMP:13846"/>
        <dbReference type="ChEBI" id="CHEBI:30616"/>
        <dbReference type="ChEBI" id="CHEBI:33019"/>
        <dbReference type="ChEBI" id="CHEBI:46858"/>
        <dbReference type="ChEBI" id="CHEBI:83624"/>
        <dbReference type="EC" id="2.7.7.108"/>
    </reaction>
</comment>
<keyword evidence="2 8" id="KW-0808">Transferase</keyword>
<organism evidence="9 10">
    <name type="scientific">Sulfurovum riftiae</name>
    <dbReference type="NCBI Taxonomy" id="1630136"/>
    <lineage>
        <taxon>Bacteria</taxon>
        <taxon>Pseudomonadati</taxon>
        <taxon>Campylobacterota</taxon>
        <taxon>Epsilonproteobacteria</taxon>
        <taxon>Campylobacterales</taxon>
        <taxon>Sulfurovaceae</taxon>
        <taxon>Sulfurovum</taxon>
    </lineage>
</organism>
<feature type="binding site" evidence="8">
    <location>
        <position position="247"/>
    </location>
    <ligand>
        <name>Mg(2+)</name>
        <dbReference type="ChEBI" id="CHEBI:18420"/>
    </ligand>
</feature>
<feature type="binding site" evidence="8">
    <location>
        <position position="256"/>
    </location>
    <ligand>
        <name>ATP</name>
        <dbReference type="ChEBI" id="CHEBI:30616"/>
    </ligand>
</feature>
<dbReference type="EC" id="2.7.7.108" evidence="8"/>
<gene>
    <name evidence="8" type="primary">ydiU</name>
    <name evidence="8" type="synonym">selO</name>
    <name evidence="9" type="ORF">AS592_10385</name>
</gene>
<evidence type="ECO:0000256" key="3">
    <source>
        <dbReference type="ARBA" id="ARBA00022695"/>
    </source>
</evidence>
<protein>
    <recommendedName>
        <fullName evidence="8">Protein nucleotidyltransferase YdiU</fullName>
        <ecNumber evidence="8">2.7.7.-</ecNumber>
    </recommendedName>
    <alternativeName>
        <fullName evidence="8">Protein adenylyltransferase YdiU</fullName>
        <ecNumber evidence="8">2.7.7.108</ecNumber>
    </alternativeName>
    <alternativeName>
        <fullName evidence="8">Protein uridylyltransferase YdiU</fullName>
        <ecNumber evidence="8">2.7.7.-</ecNumber>
    </alternativeName>
</protein>
<dbReference type="InterPro" id="IPR003846">
    <property type="entry name" value="SelO"/>
</dbReference>
<comment type="similarity">
    <text evidence="1 8">Belongs to the SELO family.</text>
</comment>
<evidence type="ECO:0000313" key="9">
    <source>
        <dbReference type="EMBL" id="KYJ87507.1"/>
    </source>
</evidence>
<proteinExistence type="inferred from homology"/>
<dbReference type="GO" id="GO:0070733">
    <property type="term" value="F:AMPylase activity"/>
    <property type="evidence" value="ECO:0007669"/>
    <property type="project" value="UniProtKB-EC"/>
</dbReference>
<dbReference type="GO" id="GO:0005524">
    <property type="term" value="F:ATP binding"/>
    <property type="evidence" value="ECO:0007669"/>
    <property type="project" value="UniProtKB-UniRule"/>
</dbReference>
<comment type="catalytic activity">
    <reaction evidence="8">
        <text>L-seryl-[protein] + UTP = O-(5'-uridylyl)-L-seryl-[protein] + diphosphate</text>
        <dbReference type="Rhea" id="RHEA:64604"/>
        <dbReference type="Rhea" id="RHEA-COMP:9863"/>
        <dbReference type="Rhea" id="RHEA-COMP:16635"/>
        <dbReference type="ChEBI" id="CHEBI:29999"/>
        <dbReference type="ChEBI" id="CHEBI:33019"/>
        <dbReference type="ChEBI" id="CHEBI:46398"/>
        <dbReference type="ChEBI" id="CHEBI:156051"/>
    </reaction>
</comment>
<evidence type="ECO:0000256" key="7">
    <source>
        <dbReference type="ARBA" id="ARBA00022842"/>
    </source>
</evidence>
<keyword evidence="7 8" id="KW-0460">Magnesium</keyword>
<feature type="binding site" evidence="8">
    <location>
        <position position="92"/>
    </location>
    <ligand>
        <name>ATP</name>
        <dbReference type="ChEBI" id="CHEBI:30616"/>
    </ligand>
</feature>
<feature type="binding site" evidence="8">
    <location>
        <position position="256"/>
    </location>
    <ligand>
        <name>Mg(2+)</name>
        <dbReference type="ChEBI" id="CHEBI:18420"/>
    </ligand>
</feature>